<reference evidence="1 2" key="2">
    <citation type="journal article" date="2022" name="Mol. Ecol. Resour.">
        <title>The genomes of chicory, endive, great burdock and yacon provide insights into Asteraceae paleo-polyploidization history and plant inulin production.</title>
        <authorList>
            <person name="Fan W."/>
            <person name="Wang S."/>
            <person name="Wang H."/>
            <person name="Wang A."/>
            <person name="Jiang F."/>
            <person name="Liu H."/>
            <person name="Zhao H."/>
            <person name="Xu D."/>
            <person name="Zhang Y."/>
        </authorList>
    </citation>
    <scope>NUCLEOTIDE SEQUENCE [LARGE SCALE GENOMIC DNA]</scope>
    <source>
        <strain evidence="2">cv. Yunnan</strain>
        <tissue evidence="1">Leaves</tissue>
    </source>
</reference>
<proteinExistence type="predicted"/>
<protein>
    <submittedName>
        <fullName evidence="1">Uncharacterized protein</fullName>
    </submittedName>
</protein>
<evidence type="ECO:0000313" key="1">
    <source>
        <dbReference type="EMBL" id="KAI3821390.1"/>
    </source>
</evidence>
<evidence type="ECO:0000313" key="2">
    <source>
        <dbReference type="Proteomes" id="UP001056120"/>
    </source>
</evidence>
<organism evidence="1 2">
    <name type="scientific">Smallanthus sonchifolius</name>
    <dbReference type="NCBI Taxonomy" id="185202"/>
    <lineage>
        <taxon>Eukaryota</taxon>
        <taxon>Viridiplantae</taxon>
        <taxon>Streptophyta</taxon>
        <taxon>Embryophyta</taxon>
        <taxon>Tracheophyta</taxon>
        <taxon>Spermatophyta</taxon>
        <taxon>Magnoliopsida</taxon>
        <taxon>eudicotyledons</taxon>
        <taxon>Gunneridae</taxon>
        <taxon>Pentapetalae</taxon>
        <taxon>asterids</taxon>
        <taxon>campanulids</taxon>
        <taxon>Asterales</taxon>
        <taxon>Asteraceae</taxon>
        <taxon>Asteroideae</taxon>
        <taxon>Heliantheae alliance</taxon>
        <taxon>Millerieae</taxon>
        <taxon>Smallanthus</taxon>
    </lineage>
</organism>
<reference evidence="2" key="1">
    <citation type="journal article" date="2022" name="Mol. Ecol. Resour.">
        <title>The genomes of chicory, endive, great burdock and yacon provide insights into Asteraceae palaeo-polyploidization history and plant inulin production.</title>
        <authorList>
            <person name="Fan W."/>
            <person name="Wang S."/>
            <person name="Wang H."/>
            <person name="Wang A."/>
            <person name="Jiang F."/>
            <person name="Liu H."/>
            <person name="Zhao H."/>
            <person name="Xu D."/>
            <person name="Zhang Y."/>
        </authorList>
    </citation>
    <scope>NUCLEOTIDE SEQUENCE [LARGE SCALE GENOMIC DNA]</scope>
    <source>
        <strain evidence="2">cv. Yunnan</strain>
    </source>
</reference>
<dbReference type="EMBL" id="CM042020">
    <property type="protein sequence ID" value="KAI3821390.1"/>
    <property type="molecule type" value="Genomic_DNA"/>
</dbReference>
<gene>
    <name evidence="1" type="ORF">L1987_08957</name>
</gene>
<keyword evidence="2" id="KW-1185">Reference proteome</keyword>
<sequence length="106" mass="11960">MQFVLSFNGYKIIEKNSKKSTECFIVCTSDILSVWCVSVVQQKVVSGYGYFCFCKAAYPQQLWSSADKDIRSRFVLQQKNKYPLQISLSASVCWSAANSEISSICT</sequence>
<dbReference type="Proteomes" id="UP001056120">
    <property type="component" value="Linkage Group LG03"/>
</dbReference>
<name>A0ACB9JP44_9ASTR</name>
<accession>A0ACB9JP44</accession>
<comment type="caution">
    <text evidence="1">The sequence shown here is derived from an EMBL/GenBank/DDBJ whole genome shotgun (WGS) entry which is preliminary data.</text>
</comment>